<dbReference type="PANTHER" id="PTHR24359:SF1">
    <property type="entry name" value="INHIBITOR OF NUCLEAR FACTOR KAPPA-B KINASE EPSILON SUBUNIT HOMOLOG 1-RELATED"/>
    <property type="match status" value="1"/>
</dbReference>
<dbReference type="InterPro" id="IPR000719">
    <property type="entry name" value="Prot_kinase_dom"/>
</dbReference>
<feature type="compositionally biased region" description="Polar residues" evidence="1">
    <location>
        <begin position="379"/>
        <end position="394"/>
    </location>
</feature>
<evidence type="ECO:0000256" key="1">
    <source>
        <dbReference type="SAM" id="MobiDB-lite"/>
    </source>
</evidence>
<dbReference type="InterPro" id="IPR011009">
    <property type="entry name" value="Kinase-like_dom_sf"/>
</dbReference>
<organism evidence="3 4">
    <name type="scientific">Pleomassaria siparia CBS 279.74</name>
    <dbReference type="NCBI Taxonomy" id="1314801"/>
    <lineage>
        <taxon>Eukaryota</taxon>
        <taxon>Fungi</taxon>
        <taxon>Dikarya</taxon>
        <taxon>Ascomycota</taxon>
        <taxon>Pezizomycotina</taxon>
        <taxon>Dothideomycetes</taxon>
        <taxon>Pleosporomycetidae</taxon>
        <taxon>Pleosporales</taxon>
        <taxon>Pleomassariaceae</taxon>
        <taxon>Pleomassaria</taxon>
    </lineage>
</organism>
<feature type="region of interest" description="Disordered" evidence="1">
    <location>
        <begin position="622"/>
        <end position="645"/>
    </location>
</feature>
<dbReference type="Proteomes" id="UP000799428">
    <property type="component" value="Unassembled WGS sequence"/>
</dbReference>
<reference evidence="3" key="1">
    <citation type="journal article" date="2020" name="Stud. Mycol.">
        <title>101 Dothideomycetes genomes: a test case for predicting lifestyles and emergence of pathogens.</title>
        <authorList>
            <person name="Haridas S."/>
            <person name="Albert R."/>
            <person name="Binder M."/>
            <person name="Bloem J."/>
            <person name="Labutti K."/>
            <person name="Salamov A."/>
            <person name="Andreopoulos B."/>
            <person name="Baker S."/>
            <person name="Barry K."/>
            <person name="Bills G."/>
            <person name="Bluhm B."/>
            <person name="Cannon C."/>
            <person name="Castanera R."/>
            <person name="Culley D."/>
            <person name="Daum C."/>
            <person name="Ezra D."/>
            <person name="Gonzalez J."/>
            <person name="Henrissat B."/>
            <person name="Kuo A."/>
            <person name="Liang C."/>
            <person name="Lipzen A."/>
            <person name="Lutzoni F."/>
            <person name="Magnuson J."/>
            <person name="Mondo S."/>
            <person name="Nolan M."/>
            <person name="Ohm R."/>
            <person name="Pangilinan J."/>
            <person name="Park H.-J."/>
            <person name="Ramirez L."/>
            <person name="Alfaro M."/>
            <person name="Sun H."/>
            <person name="Tritt A."/>
            <person name="Yoshinaga Y."/>
            <person name="Zwiers L.-H."/>
            <person name="Turgeon B."/>
            <person name="Goodwin S."/>
            <person name="Spatafora J."/>
            <person name="Crous P."/>
            <person name="Grigoriev I."/>
        </authorList>
    </citation>
    <scope>NUCLEOTIDE SEQUENCE</scope>
    <source>
        <strain evidence="3">CBS 279.74</strain>
    </source>
</reference>
<dbReference type="PROSITE" id="PS00108">
    <property type="entry name" value="PROTEIN_KINASE_ST"/>
    <property type="match status" value="1"/>
</dbReference>
<dbReference type="SUPFAM" id="SSF56112">
    <property type="entry name" value="Protein kinase-like (PK-like)"/>
    <property type="match status" value="1"/>
</dbReference>
<feature type="domain" description="Protein kinase" evidence="2">
    <location>
        <begin position="195"/>
        <end position="591"/>
    </location>
</feature>
<keyword evidence="4" id="KW-1185">Reference proteome</keyword>
<feature type="region of interest" description="Disordered" evidence="1">
    <location>
        <begin position="101"/>
        <end position="177"/>
    </location>
</feature>
<dbReference type="Gene3D" id="1.10.510.10">
    <property type="entry name" value="Transferase(Phosphotransferase) domain 1"/>
    <property type="match status" value="1"/>
</dbReference>
<sequence length="818" mass="92224">MAAPTVLNGDIYVFVDNDDQTMYDTVLDPHQRLAFLMMMTYIISNKPNELLPNGTNITGEGVKAMWKGKKAYWLRKLGKRIADNHIIPPAQPTAVAEAVAGPADPAGVGNSGDTGRSLGPGIPGGGHPRGGSPAPDDILEEGEKDSADSPGLRTPRPSPAAPDDEDLGGERSPTFLLHNRPPEILISPTRGMRNIAYTRDAKRWRFARTLYQRAIWRGNNYHPGSSYLFVRVGEDGNIVDEAVMKCSKIDLARLGKGKEFNQKNVAEREIIVNRALRKTNCSHILPFQGSSIRSVEHRINHDLSEKFSYILMWTKFARFGDLSGLMEKHEHEQTAIPEHFIWYTISSLVEGLFALRDGVCATPVDPEPTSPSDQGAEDTASQEVTTVRPTTGSGTAKAPESPSTMWKPIIHNDIKHLNVFLGEGNNMFPGYKSVYLADFDLALPLSRDLKERGRDLESSRYSGTIHWQPPEKCALYRADSEYQPGKWPLSYKGDIWSLGILALRMMLCGVWSTADSAMVTEAAERAWKDAPNSSERKYDDNYLPQFGYAAFPEEYTIHLLKTVMQCLQLRPRFRPTLERLREEAAKGMARVEAMCGDQLRKGEAIAGSMLLFNESDNEFRVGSRFEPPHKRRKPNERHEKYDESSELYGPHVESWNSKGWTTATLEQQRDVLSMWANDRDTAMKDALDQHEYIPTFAMDLQLCWTYARNTMAKVLDPEGVSQPFDQLYEIEPYTPWAFSRWMKELVLFHSITWAQSTTPSPTDPNREGLQTLNHAMEWGFHILRIGEMPNDPKLEGMSKVHSGVLDFVRQVPILVRKK</sequence>
<proteinExistence type="predicted"/>
<dbReference type="Pfam" id="PF00069">
    <property type="entry name" value="Pkinase"/>
    <property type="match status" value="1"/>
</dbReference>
<dbReference type="OrthoDB" id="3673723at2759"/>
<accession>A0A6G1JT00</accession>
<dbReference type="GO" id="GO:0004674">
    <property type="term" value="F:protein serine/threonine kinase activity"/>
    <property type="evidence" value="ECO:0007669"/>
    <property type="project" value="TreeGrafter"/>
</dbReference>
<dbReference type="PANTHER" id="PTHR24359">
    <property type="entry name" value="SERINE/THREONINE-PROTEIN KINASE SBK1"/>
    <property type="match status" value="1"/>
</dbReference>
<protein>
    <recommendedName>
        <fullName evidence="2">Protein kinase domain-containing protein</fullName>
    </recommendedName>
</protein>
<evidence type="ECO:0000259" key="2">
    <source>
        <dbReference type="PROSITE" id="PS50011"/>
    </source>
</evidence>
<dbReference type="SMART" id="SM00220">
    <property type="entry name" value="S_TKc"/>
    <property type="match status" value="1"/>
</dbReference>
<dbReference type="PROSITE" id="PS50011">
    <property type="entry name" value="PROTEIN_KINASE_DOM"/>
    <property type="match status" value="1"/>
</dbReference>
<dbReference type="AlphaFoldDB" id="A0A6G1JT00"/>
<dbReference type="EMBL" id="MU005785">
    <property type="protein sequence ID" value="KAF2703734.1"/>
    <property type="molecule type" value="Genomic_DNA"/>
</dbReference>
<dbReference type="GO" id="GO:0005524">
    <property type="term" value="F:ATP binding"/>
    <property type="evidence" value="ECO:0007669"/>
    <property type="project" value="InterPro"/>
</dbReference>
<feature type="region of interest" description="Disordered" evidence="1">
    <location>
        <begin position="363"/>
        <end position="404"/>
    </location>
</feature>
<gene>
    <name evidence="3" type="ORF">K504DRAFT_495284</name>
</gene>
<evidence type="ECO:0000313" key="3">
    <source>
        <dbReference type="EMBL" id="KAF2703734.1"/>
    </source>
</evidence>
<name>A0A6G1JT00_9PLEO</name>
<dbReference type="InterPro" id="IPR008271">
    <property type="entry name" value="Ser/Thr_kinase_AS"/>
</dbReference>
<evidence type="ECO:0000313" key="4">
    <source>
        <dbReference type="Proteomes" id="UP000799428"/>
    </source>
</evidence>